<comment type="catalytic activity">
    <reaction evidence="9">
        <text>(7R,8S)-7,8-diammoniononanoate + CO2 + ATP = (4R,5S)-dethiobiotin + ADP + phosphate + 3 H(+)</text>
        <dbReference type="Rhea" id="RHEA:15805"/>
        <dbReference type="ChEBI" id="CHEBI:15378"/>
        <dbReference type="ChEBI" id="CHEBI:16526"/>
        <dbReference type="ChEBI" id="CHEBI:30616"/>
        <dbReference type="ChEBI" id="CHEBI:43474"/>
        <dbReference type="ChEBI" id="CHEBI:149469"/>
        <dbReference type="ChEBI" id="CHEBI:149473"/>
        <dbReference type="ChEBI" id="CHEBI:456216"/>
        <dbReference type="EC" id="6.3.3.3"/>
    </reaction>
</comment>
<dbReference type="EC" id="6.3.3.3" evidence="9"/>
<dbReference type="PANTHER" id="PTHR43210:SF2">
    <property type="entry name" value="ATP-DEPENDENT DETHIOBIOTIN SYNTHETASE BIOD 2"/>
    <property type="match status" value="1"/>
</dbReference>
<keyword evidence="11" id="KW-1185">Reference proteome</keyword>
<dbReference type="SUPFAM" id="SSF52540">
    <property type="entry name" value="P-loop containing nucleoside triphosphate hydrolases"/>
    <property type="match status" value="1"/>
</dbReference>
<proteinExistence type="inferred from homology"/>
<feature type="binding site" evidence="9">
    <location>
        <begin position="19"/>
        <end position="24"/>
    </location>
    <ligand>
        <name>ATP</name>
        <dbReference type="ChEBI" id="CHEBI:30616"/>
    </ligand>
</feature>
<dbReference type="InterPro" id="IPR027417">
    <property type="entry name" value="P-loop_NTPase"/>
</dbReference>
<dbReference type="OrthoDB" id="9802097at2"/>
<dbReference type="InterPro" id="IPR004472">
    <property type="entry name" value="DTB_synth_BioD"/>
</dbReference>
<reference evidence="10 11" key="1">
    <citation type="submission" date="2019-02" db="EMBL/GenBank/DDBJ databases">
        <title>Deep-cultivation of Planctomycetes and their phenomic and genomic characterization uncovers novel biology.</title>
        <authorList>
            <person name="Wiegand S."/>
            <person name="Jogler M."/>
            <person name="Boedeker C."/>
            <person name="Pinto D."/>
            <person name="Vollmers J."/>
            <person name="Rivas-Marin E."/>
            <person name="Kohn T."/>
            <person name="Peeters S.H."/>
            <person name="Heuer A."/>
            <person name="Rast P."/>
            <person name="Oberbeckmann S."/>
            <person name="Bunk B."/>
            <person name="Jeske O."/>
            <person name="Meyerdierks A."/>
            <person name="Storesund J.E."/>
            <person name="Kallscheuer N."/>
            <person name="Luecker S."/>
            <person name="Lage O.M."/>
            <person name="Pohl T."/>
            <person name="Merkel B.J."/>
            <person name="Hornburger P."/>
            <person name="Mueller R.-W."/>
            <person name="Bruemmer F."/>
            <person name="Labrenz M."/>
            <person name="Spormann A.M."/>
            <person name="Op Den Camp H."/>
            <person name="Overmann J."/>
            <person name="Amann R."/>
            <person name="Jetten M.S.M."/>
            <person name="Mascher T."/>
            <person name="Medema M.H."/>
            <person name="Devos D.P."/>
            <person name="Kaster A.-K."/>
            <person name="Ovreas L."/>
            <person name="Rohde M."/>
            <person name="Galperin M.Y."/>
            <person name="Jogler C."/>
        </authorList>
    </citation>
    <scope>NUCLEOTIDE SEQUENCE [LARGE SCALE GENOMIC DNA]</scope>
    <source>
        <strain evidence="10 11">Poly51</strain>
    </source>
</reference>
<evidence type="ECO:0000256" key="7">
    <source>
        <dbReference type="ARBA" id="ARBA00022842"/>
    </source>
</evidence>
<comment type="cofactor">
    <cofactor evidence="9">
        <name>Mg(2+)</name>
        <dbReference type="ChEBI" id="CHEBI:18420"/>
    </cofactor>
</comment>
<evidence type="ECO:0000256" key="6">
    <source>
        <dbReference type="ARBA" id="ARBA00022840"/>
    </source>
</evidence>
<evidence type="ECO:0000256" key="3">
    <source>
        <dbReference type="ARBA" id="ARBA00022723"/>
    </source>
</evidence>
<keyword evidence="4 9" id="KW-0547">Nucleotide-binding</keyword>
<dbReference type="GO" id="GO:0005524">
    <property type="term" value="F:ATP binding"/>
    <property type="evidence" value="ECO:0007669"/>
    <property type="project" value="UniProtKB-UniRule"/>
</dbReference>
<evidence type="ECO:0000313" key="10">
    <source>
        <dbReference type="EMBL" id="TWU54602.1"/>
    </source>
</evidence>
<feature type="binding site" evidence="9">
    <location>
        <position position="48"/>
    </location>
    <ligand>
        <name>substrate</name>
    </ligand>
</feature>
<dbReference type="HAMAP" id="MF_00336">
    <property type="entry name" value="BioD"/>
    <property type="match status" value="1"/>
</dbReference>
<comment type="similarity">
    <text evidence="9">Belongs to the dethiobiotin synthetase family.</text>
</comment>
<dbReference type="GO" id="GO:0000287">
    <property type="term" value="F:magnesium ion binding"/>
    <property type="evidence" value="ECO:0007669"/>
    <property type="project" value="UniProtKB-UniRule"/>
</dbReference>
<keyword evidence="3 9" id="KW-0479">Metal-binding</keyword>
<dbReference type="GO" id="GO:0009102">
    <property type="term" value="P:biotin biosynthetic process"/>
    <property type="evidence" value="ECO:0007669"/>
    <property type="project" value="UniProtKB-UniRule"/>
</dbReference>
<dbReference type="PANTHER" id="PTHR43210">
    <property type="entry name" value="DETHIOBIOTIN SYNTHETASE"/>
    <property type="match status" value="1"/>
</dbReference>
<keyword evidence="2 9" id="KW-0436">Ligase</keyword>
<gene>
    <name evidence="10" type="primary">bioD1</name>
    <name evidence="9" type="synonym">bioD</name>
    <name evidence="10" type="ORF">Poly51_33210</name>
</gene>
<comment type="pathway">
    <text evidence="9">Cofactor biosynthesis; biotin biosynthesis; biotin from 7,8-diaminononanoate: step 1/2.</text>
</comment>
<dbReference type="Pfam" id="PF13500">
    <property type="entry name" value="AAA_26"/>
    <property type="match status" value="1"/>
</dbReference>
<dbReference type="Proteomes" id="UP000318288">
    <property type="component" value="Unassembled WGS sequence"/>
</dbReference>
<accession>A0A5C6EZZ3</accession>
<comment type="caution">
    <text evidence="9">Lacks conserved residue(s) required for the propagation of feature annotation.</text>
</comment>
<dbReference type="NCBIfam" id="TIGR00347">
    <property type="entry name" value="bioD"/>
    <property type="match status" value="1"/>
</dbReference>
<evidence type="ECO:0000256" key="9">
    <source>
        <dbReference type="HAMAP-Rule" id="MF_00336"/>
    </source>
</evidence>
<feature type="active site" evidence="9">
    <location>
        <position position="44"/>
    </location>
</feature>
<protein>
    <recommendedName>
        <fullName evidence="9">ATP-dependent dethiobiotin synthetase BioD</fullName>
        <ecNumber evidence="9">6.3.3.3</ecNumber>
    </recommendedName>
    <alternativeName>
        <fullName evidence="9">DTB synthetase</fullName>
        <shortName evidence="9">DTBS</shortName>
    </alternativeName>
    <alternativeName>
        <fullName evidence="9">Dethiobiotin synthase</fullName>
    </alternativeName>
</protein>
<comment type="caution">
    <text evidence="10">The sequence shown here is derived from an EMBL/GenBank/DDBJ whole genome shotgun (WGS) entry which is preliminary data.</text>
</comment>
<feature type="binding site" evidence="9">
    <location>
        <position position="122"/>
    </location>
    <ligand>
        <name>Mg(2+)</name>
        <dbReference type="ChEBI" id="CHEBI:18420"/>
    </ligand>
</feature>
<name>A0A5C6EZZ3_9BACT</name>
<feature type="binding site" evidence="9">
    <location>
        <position position="61"/>
    </location>
    <ligand>
        <name>ATP</name>
        <dbReference type="ChEBI" id="CHEBI:30616"/>
    </ligand>
</feature>
<feature type="binding site" evidence="9">
    <location>
        <position position="61"/>
    </location>
    <ligand>
        <name>Mg(2+)</name>
        <dbReference type="ChEBI" id="CHEBI:18420"/>
    </ligand>
</feature>
<dbReference type="RefSeq" id="WP_146458790.1">
    <property type="nucleotide sequence ID" value="NZ_SJPW01000004.1"/>
</dbReference>
<comment type="function">
    <text evidence="9">Catalyzes a mechanistically unusual reaction, the ATP-dependent insertion of CO2 between the N7 and N8 nitrogen atoms of 7,8-diaminopelargonic acid (DAPA, also called 7,8-diammoniononanoate) to form a ureido ring.</text>
</comment>
<dbReference type="GO" id="GO:0005829">
    <property type="term" value="C:cytosol"/>
    <property type="evidence" value="ECO:0007669"/>
    <property type="project" value="TreeGrafter"/>
</dbReference>
<feature type="binding site" evidence="9">
    <location>
        <begin position="122"/>
        <end position="125"/>
    </location>
    <ligand>
        <name>ATP</name>
        <dbReference type="ChEBI" id="CHEBI:30616"/>
    </ligand>
</feature>
<dbReference type="GO" id="GO:0004141">
    <property type="term" value="F:dethiobiotin synthase activity"/>
    <property type="evidence" value="ECO:0007669"/>
    <property type="project" value="UniProtKB-UniRule"/>
</dbReference>
<evidence type="ECO:0000256" key="5">
    <source>
        <dbReference type="ARBA" id="ARBA00022756"/>
    </source>
</evidence>
<evidence type="ECO:0000256" key="4">
    <source>
        <dbReference type="ARBA" id="ARBA00022741"/>
    </source>
</evidence>
<feature type="binding site" evidence="9">
    <location>
        <begin position="213"/>
        <end position="215"/>
    </location>
    <ligand>
        <name>ATP</name>
        <dbReference type="ChEBI" id="CHEBI:30616"/>
    </ligand>
</feature>
<evidence type="ECO:0000256" key="1">
    <source>
        <dbReference type="ARBA" id="ARBA00022490"/>
    </source>
</evidence>
<keyword evidence="7 9" id="KW-0460">Magnesium</keyword>
<dbReference type="Gene3D" id="3.40.50.300">
    <property type="entry name" value="P-loop containing nucleotide triphosphate hydrolases"/>
    <property type="match status" value="1"/>
</dbReference>
<evidence type="ECO:0000256" key="8">
    <source>
        <dbReference type="ARBA" id="ARBA00047386"/>
    </source>
</evidence>
<dbReference type="UniPathway" id="UPA00078">
    <property type="reaction ID" value="UER00161"/>
</dbReference>
<comment type="subunit">
    <text evidence="9">Homodimer.</text>
</comment>
<dbReference type="AlphaFoldDB" id="A0A5C6EZZ3"/>
<keyword evidence="6 9" id="KW-0067">ATP-binding</keyword>
<dbReference type="PIRSF" id="PIRSF006755">
    <property type="entry name" value="DTB_synth"/>
    <property type="match status" value="1"/>
</dbReference>
<comment type="subcellular location">
    <subcellularLocation>
        <location evidence="9">Cytoplasm</location>
    </subcellularLocation>
</comment>
<dbReference type="EMBL" id="SJPW01000004">
    <property type="protein sequence ID" value="TWU54602.1"/>
    <property type="molecule type" value="Genomic_DNA"/>
</dbReference>
<sequence>MTSPHPKPPTLFFAGTDTDVGKTFVACMFARLLRDRGHRVGIYKPVASGCRDENAIRIADDAVALWNAAGRPGSIQRVCPQMFLAPLAPPAAAAQEGRQVDAERLFTEASHWDDVCDALIIEGAGGLFSPLADGVLNIDLARKFADAHLIIVAANRLGVIHQTLATIEAARNRGRMPVGIVLCDPKGTAEPSTDTNASQIAAYTDVPIIGNVPYLTSTDALSDVEAFVSTKFIDELFMQ</sequence>
<dbReference type="CDD" id="cd03109">
    <property type="entry name" value="DTBS"/>
    <property type="match status" value="1"/>
</dbReference>
<keyword evidence="1 9" id="KW-0963">Cytoplasm</keyword>
<evidence type="ECO:0000313" key="11">
    <source>
        <dbReference type="Proteomes" id="UP000318288"/>
    </source>
</evidence>
<keyword evidence="5 9" id="KW-0093">Biotin biosynthesis</keyword>
<feature type="binding site" evidence="9">
    <location>
        <position position="23"/>
    </location>
    <ligand>
        <name>Mg(2+)</name>
        <dbReference type="ChEBI" id="CHEBI:18420"/>
    </ligand>
</feature>
<organism evidence="10 11">
    <name type="scientific">Rubripirellula tenax</name>
    <dbReference type="NCBI Taxonomy" id="2528015"/>
    <lineage>
        <taxon>Bacteria</taxon>
        <taxon>Pseudomonadati</taxon>
        <taxon>Planctomycetota</taxon>
        <taxon>Planctomycetia</taxon>
        <taxon>Pirellulales</taxon>
        <taxon>Pirellulaceae</taxon>
        <taxon>Rubripirellula</taxon>
    </lineage>
</organism>
<comment type="catalytic activity">
    <reaction evidence="8">
        <text>(7R,8S)-8-amino-7-(carboxyamino)nonanoate + ATP = (4R,5S)-dethiobiotin + ADP + phosphate + H(+)</text>
        <dbReference type="Rhea" id="RHEA:63684"/>
        <dbReference type="ChEBI" id="CHEBI:15378"/>
        <dbReference type="ChEBI" id="CHEBI:30616"/>
        <dbReference type="ChEBI" id="CHEBI:43474"/>
        <dbReference type="ChEBI" id="CHEBI:149470"/>
        <dbReference type="ChEBI" id="CHEBI:149473"/>
        <dbReference type="ChEBI" id="CHEBI:456216"/>
    </reaction>
</comment>
<evidence type="ECO:0000256" key="2">
    <source>
        <dbReference type="ARBA" id="ARBA00022598"/>
    </source>
</evidence>